<reference evidence="1 2" key="1">
    <citation type="submission" date="2017-05" db="EMBL/GenBank/DDBJ databases">
        <authorList>
            <person name="Song R."/>
            <person name="Chenine A.L."/>
            <person name="Ruprecht R.M."/>
        </authorList>
    </citation>
    <scope>NUCLEOTIDE SEQUENCE [LARGE SCALE GENOMIC DNA]</scope>
    <source>
        <strain evidence="1 2">CECT 7927</strain>
    </source>
</reference>
<evidence type="ECO:0000313" key="2">
    <source>
        <dbReference type="Proteomes" id="UP000196125"/>
    </source>
</evidence>
<proteinExistence type="predicted"/>
<name>A0A1Y6IUF4_9VIBR</name>
<sequence length="67" mass="7797">MSKGSNSLHFLLKASLIRTITNVSLFSVIQHKQYLHIYFDVGLHGFPLPATYHYFVLYSHSFRIPFP</sequence>
<gene>
    <name evidence="1" type="ORF">VIM7927_01716</name>
</gene>
<dbReference type="Proteomes" id="UP000196125">
    <property type="component" value="Unassembled WGS sequence"/>
</dbReference>
<evidence type="ECO:0000313" key="1">
    <source>
        <dbReference type="EMBL" id="SMS00450.1"/>
    </source>
</evidence>
<protein>
    <submittedName>
        <fullName evidence="1">Uncharacterized protein</fullName>
    </submittedName>
</protein>
<organism evidence="1 2">
    <name type="scientific">Vibrio mangrovi</name>
    <dbReference type="NCBI Taxonomy" id="474394"/>
    <lineage>
        <taxon>Bacteria</taxon>
        <taxon>Pseudomonadati</taxon>
        <taxon>Pseudomonadota</taxon>
        <taxon>Gammaproteobacteria</taxon>
        <taxon>Vibrionales</taxon>
        <taxon>Vibrionaceae</taxon>
        <taxon>Vibrio</taxon>
    </lineage>
</organism>
<accession>A0A1Y6IUF4</accession>
<dbReference type="EMBL" id="FXXI01000002">
    <property type="protein sequence ID" value="SMS00450.1"/>
    <property type="molecule type" value="Genomic_DNA"/>
</dbReference>
<dbReference type="AlphaFoldDB" id="A0A1Y6IUF4"/>